<dbReference type="GO" id="GO:0006352">
    <property type="term" value="P:DNA-templated transcription initiation"/>
    <property type="evidence" value="ECO:0007669"/>
    <property type="project" value="InterPro"/>
</dbReference>
<evidence type="ECO:0000313" key="2">
    <source>
        <dbReference type="EMBL" id="RGL92306.1"/>
    </source>
</evidence>
<accession>A0A3E4TMH1</accession>
<gene>
    <name evidence="2" type="ORF">DXC39_32200</name>
</gene>
<dbReference type="SUPFAM" id="SSF88946">
    <property type="entry name" value="Sigma2 domain of RNA polymerase sigma factors"/>
    <property type="match status" value="1"/>
</dbReference>
<protein>
    <submittedName>
        <fullName evidence="2">Helix-turn-helix domain-containing protein</fullName>
    </submittedName>
</protein>
<dbReference type="EMBL" id="QSSQ01000069">
    <property type="protein sequence ID" value="RGL92306.1"/>
    <property type="molecule type" value="Genomic_DNA"/>
</dbReference>
<comment type="caution">
    <text evidence="2">The sequence shown here is derived from an EMBL/GenBank/DDBJ whole genome shotgun (WGS) entry which is preliminary data.</text>
</comment>
<dbReference type="Pfam" id="PF12645">
    <property type="entry name" value="HTH_16"/>
    <property type="match status" value="1"/>
</dbReference>
<dbReference type="RefSeq" id="WP_007858366.1">
    <property type="nucleotide sequence ID" value="NZ_CAUFPL010000042.1"/>
</dbReference>
<dbReference type="InterPro" id="IPR013325">
    <property type="entry name" value="RNA_pol_sigma_r2"/>
</dbReference>
<reference evidence="2 3" key="1">
    <citation type="submission" date="2018-08" db="EMBL/GenBank/DDBJ databases">
        <title>A genome reference for cultivated species of the human gut microbiota.</title>
        <authorList>
            <person name="Zou Y."/>
            <person name="Xue W."/>
            <person name="Luo G."/>
        </authorList>
    </citation>
    <scope>NUCLEOTIDE SEQUENCE [LARGE SCALE GENOMIC DNA]</scope>
    <source>
        <strain evidence="2 3">TF05-11AC</strain>
    </source>
</reference>
<name>A0A3E4TMH1_9FIRM</name>
<proteinExistence type="predicted"/>
<feature type="domain" description="Helix-turn-helix conjugative transposon-like" evidence="1">
    <location>
        <begin position="5"/>
        <end position="59"/>
    </location>
</feature>
<evidence type="ECO:0000259" key="1">
    <source>
        <dbReference type="Pfam" id="PF12645"/>
    </source>
</evidence>
<sequence length="79" mass="9172">MGFEELLMEAKAGSKAAKEELYNMYRPGLIHKAVINGKFDEDLFQELCKKLLICIEKFDIDRVKSYLDKKETDLNVPMN</sequence>
<dbReference type="InterPro" id="IPR024760">
    <property type="entry name" value="HTH_dom_conjug_TS-like"/>
</dbReference>
<dbReference type="AlphaFoldDB" id="A0A3E4TMH1"/>
<evidence type="ECO:0000313" key="3">
    <source>
        <dbReference type="Proteomes" id="UP000261257"/>
    </source>
</evidence>
<organism evidence="2 3">
    <name type="scientific">Hungatella hathewayi</name>
    <dbReference type="NCBI Taxonomy" id="154046"/>
    <lineage>
        <taxon>Bacteria</taxon>
        <taxon>Bacillati</taxon>
        <taxon>Bacillota</taxon>
        <taxon>Clostridia</taxon>
        <taxon>Lachnospirales</taxon>
        <taxon>Lachnospiraceae</taxon>
        <taxon>Hungatella</taxon>
    </lineage>
</organism>
<dbReference type="GO" id="GO:0003700">
    <property type="term" value="F:DNA-binding transcription factor activity"/>
    <property type="evidence" value="ECO:0007669"/>
    <property type="project" value="InterPro"/>
</dbReference>
<dbReference type="Proteomes" id="UP000261257">
    <property type="component" value="Unassembled WGS sequence"/>
</dbReference>